<evidence type="ECO:0000256" key="7">
    <source>
        <dbReference type="ARBA" id="ARBA00022679"/>
    </source>
</evidence>
<comment type="similarity">
    <text evidence="13">Belongs to the LpxK family.</text>
</comment>
<dbReference type="Pfam" id="PF02606">
    <property type="entry name" value="LpxK"/>
    <property type="match status" value="1"/>
</dbReference>
<dbReference type="EMBL" id="JBHTIT010000001">
    <property type="protein sequence ID" value="MFD0949985.1"/>
    <property type="molecule type" value="Genomic_DNA"/>
</dbReference>
<dbReference type="NCBIfam" id="TIGR00682">
    <property type="entry name" value="lpxK"/>
    <property type="match status" value="1"/>
</dbReference>
<evidence type="ECO:0000256" key="5">
    <source>
        <dbReference type="ARBA" id="ARBA00022516"/>
    </source>
</evidence>
<keyword evidence="10 13" id="KW-0067">ATP-binding</keyword>
<evidence type="ECO:0000256" key="2">
    <source>
        <dbReference type="ARBA" id="ARBA00004870"/>
    </source>
</evidence>
<proteinExistence type="inferred from homology"/>
<keyword evidence="16" id="KW-1185">Reference proteome</keyword>
<feature type="binding site" evidence="13">
    <location>
        <begin position="57"/>
        <end position="64"/>
    </location>
    <ligand>
        <name>ATP</name>
        <dbReference type="ChEBI" id="CHEBI:30616"/>
    </ligand>
</feature>
<dbReference type="SUPFAM" id="SSF52540">
    <property type="entry name" value="P-loop containing nucleoside triphosphate hydrolases"/>
    <property type="match status" value="1"/>
</dbReference>
<keyword evidence="14" id="KW-0812">Transmembrane</keyword>
<organism evidence="15 16">
    <name type="scientific">Paraperlucidibaca wandonensis</name>
    <dbReference type="NCBI Taxonomy" id="1268273"/>
    <lineage>
        <taxon>Bacteria</taxon>
        <taxon>Pseudomonadati</taxon>
        <taxon>Pseudomonadota</taxon>
        <taxon>Gammaproteobacteria</taxon>
        <taxon>Moraxellales</taxon>
        <taxon>Moraxellaceae</taxon>
        <taxon>Paraperlucidibaca</taxon>
    </lineage>
</organism>
<evidence type="ECO:0000256" key="12">
    <source>
        <dbReference type="ARBA" id="ARBA00029757"/>
    </source>
</evidence>
<evidence type="ECO:0000256" key="4">
    <source>
        <dbReference type="ARBA" id="ARBA00016436"/>
    </source>
</evidence>
<gene>
    <name evidence="13 15" type="primary">lpxK</name>
    <name evidence="15" type="ORF">ACFQ0F_06220</name>
</gene>
<name>A0ABW3HFK3_9GAMM</name>
<keyword evidence="14" id="KW-0472">Membrane</keyword>
<comment type="function">
    <text evidence="1 13">Transfers the gamma-phosphate of ATP to the 4'-position of a tetraacyldisaccharide 1-phosphate intermediate (termed DS-1-P) to form tetraacyldisaccharide 1,4'-bis-phosphate (lipid IVA).</text>
</comment>
<evidence type="ECO:0000256" key="3">
    <source>
        <dbReference type="ARBA" id="ARBA00012071"/>
    </source>
</evidence>
<protein>
    <recommendedName>
        <fullName evidence="4 13">Tetraacyldisaccharide 4'-kinase</fullName>
        <ecNumber evidence="3 13">2.7.1.130</ecNumber>
    </recommendedName>
    <alternativeName>
        <fullName evidence="12 13">Lipid A 4'-kinase</fullName>
    </alternativeName>
</protein>
<dbReference type="Proteomes" id="UP001597044">
    <property type="component" value="Unassembled WGS sequence"/>
</dbReference>
<keyword evidence="6 13" id="KW-0441">Lipid A biosynthesis</keyword>
<sequence>MAAWPERWHQGHFLLRLLLPLSWLFSWLAARRKRAYASGKKPTWRAPVPIIVVGNISVGGTGKTPLTQAIVQQLQVAGWRPGIISRGYGGSCEYPCEVSTQATPAKVGDEPLLLARASGVPVVVDPVRSRGAAFLLAHHPECDVIISDDGLQHYALERDIEIAVIDGKRGLGSGWALPAGPLREPVARLNEVDFVVLNGSWHLTTPVPENAYTMVLEPQPWLPVCLEQANQTPPLKGPVHAIAGIGHPPRFFELLASLGYGPEPHSFPDHYAYRAEDLRFEPLLPLVMTEKDAVKCAQFAPPNSWYVPVQAMLPDVFWQELLARLAEKKAAQPNIM</sequence>
<keyword evidence="5 13" id="KW-0444">Lipid biosynthesis</keyword>
<evidence type="ECO:0000256" key="14">
    <source>
        <dbReference type="SAM" id="Phobius"/>
    </source>
</evidence>
<dbReference type="PANTHER" id="PTHR42724:SF1">
    <property type="entry name" value="TETRAACYLDISACCHARIDE 4'-KINASE, MITOCHONDRIAL-RELATED"/>
    <property type="match status" value="1"/>
</dbReference>
<evidence type="ECO:0000256" key="11">
    <source>
        <dbReference type="ARBA" id="ARBA00023098"/>
    </source>
</evidence>
<comment type="pathway">
    <text evidence="2 13">Glycolipid biosynthesis; lipid IV(A) biosynthesis; lipid IV(A) from (3R)-3-hydroxytetradecanoyl-[acyl-carrier-protein] and UDP-N-acetyl-alpha-D-glucosamine: step 6/6.</text>
</comment>
<evidence type="ECO:0000256" key="1">
    <source>
        <dbReference type="ARBA" id="ARBA00002274"/>
    </source>
</evidence>
<dbReference type="InterPro" id="IPR027417">
    <property type="entry name" value="P-loop_NTPase"/>
</dbReference>
<keyword evidence="9 13" id="KW-0418">Kinase</keyword>
<dbReference type="RefSeq" id="WP_340675056.1">
    <property type="nucleotide sequence ID" value="NZ_JBHTIT010000001.1"/>
</dbReference>
<dbReference type="HAMAP" id="MF_00409">
    <property type="entry name" value="LpxK"/>
    <property type="match status" value="1"/>
</dbReference>
<comment type="catalytic activity">
    <reaction evidence="13">
        <text>a lipid A disaccharide + ATP = a lipid IVA + ADP + H(+)</text>
        <dbReference type="Rhea" id="RHEA:67840"/>
        <dbReference type="ChEBI" id="CHEBI:15378"/>
        <dbReference type="ChEBI" id="CHEBI:30616"/>
        <dbReference type="ChEBI" id="CHEBI:176343"/>
        <dbReference type="ChEBI" id="CHEBI:176425"/>
        <dbReference type="ChEBI" id="CHEBI:456216"/>
        <dbReference type="EC" id="2.7.1.130"/>
    </reaction>
</comment>
<reference evidence="16" key="1">
    <citation type="journal article" date="2019" name="Int. J. Syst. Evol. Microbiol.">
        <title>The Global Catalogue of Microorganisms (GCM) 10K type strain sequencing project: providing services to taxonomists for standard genome sequencing and annotation.</title>
        <authorList>
            <consortium name="The Broad Institute Genomics Platform"/>
            <consortium name="The Broad Institute Genome Sequencing Center for Infectious Disease"/>
            <person name="Wu L."/>
            <person name="Ma J."/>
        </authorList>
    </citation>
    <scope>NUCLEOTIDE SEQUENCE [LARGE SCALE GENOMIC DNA]</scope>
    <source>
        <strain evidence="16">CCUG 63419</strain>
    </source>
</reference>
<keyword evidence="8 13" id="KW-0547">Nucleotide-binding</keyword>
<evidence type="ECO:0000256" key="8">
    <source>
        <dbReference type="ARBA" id="ARBA00022741"/>
    </source>
</evidence>
<feature type="transmembrane region" description="Helical" evidence="14">
    <location>
        <begin position="13"/>
        <end position="30"/>
    </location>
</feature>
<comment type="caution">
    <text evidence="15">The sequence shown here is derived from an EMBL/GenBank/DDBJ whole genome shotgun (WGS) entry which is preliminary data.</text>
</comment>
<keyword evidence="11 13" id="KW-0443">Lipid metabolism</keyword>
<evidence type="ECO:0000256" key="10">
    <source>
        <dbReference type="ARBA" id="ARBA00022840"/>
    </source>
</evidence>
<evidence type="ECO:0000256" key="9">
    <source>
        <dbReference type="ARBA" id="ARBA00022777"/>
    </source>
</evidence>
<accession>A0ABW3HFK3</accession>
<evidence type="ECO:0000256" key="6">
    <source>
        <dbReference type="ARBA" id="ARBA00022556"/>
    </source>
</evidence>
<evidence type="ECO:0000313" key="16">
    <source>
        <dbReference type="Proteomes" id="UP001597044"/>
    </source>
</evidence>
<evidence type="ECO:0000313" key="15">
    <source>
        <dbReference type="EMBL" id="MFD0949985.1"/>
    </source>
</evidence>
<evidence type="ECO:0000256" key="13">
    <source>
        <dbReference type="HAMAP-Rule" id="MF_00409"/>
    </source>
</evidence>
<keyword evidence="7 13" id="KW-0808">Transferase</keyword>
<dbReference type="EC" id="2.7.1.130" evidence="3 13"/>
<dbReference type="InterPro" id="IPR003758">
    <property type="entry name" value="LpxK"/>
</dbReference>
<dbReference type="GO" id="GO:0009029">
    <property type="term" value="F:lipid-A 4'-kinase activity"/>
    <property type="evidence" value="ECO:0007669"/>
    <property type="project" value="UniProtKB-EC"/>
</dbReference>
<dbReference type="PANTHER" id="PTHR42724">
    <property type="entry name" value="TETRAACYLDISACCHARIDE 4'-KINASE"/>
    <property type="match status" value="1"/>
</dbReference>
<keyword evidence="14" id="KW-1133">Transmembrane helix</keyword>